<sequence>MNRVVLVGRLTRDPELRFTPGTGRAVASFTLAVNRRFKSQGQPDADFIPIVVWGKIAENTANYVSKGRLVGVSGSIHTRSYEAKDGTRRYVTEVVADEVQFLESRNATANFDRSESILQGDNHGIPSDSNDIFNQNGYEDEITPIDDGDIPF</sequence>
<dbReference type="InterPro" id="IPR011344">
    <property type="entry name" value="ssDNA-bd"/>
</dbReference>
<evidence type="ECO:0000313" key="4">
    <source>
        <dbReference type="EMBL" id="KYH28047.1"/>
    </source>
</evidence>
<dbReference type="Pfam" id="PF00436">
    <property type="entry name" value="SSB"/>
    <property type="match status" value="1"/>
</dbReference>
<name>A0A151AKW6_9CLOT</name>
<keyword evidence="1 2" id="KW-0238">DNA-binding</keyword>
<dbReference type="RefSeq" id="WP_061859111.1">
    <property type="nucleotide sequence ID" value="NZ_LTBB01000014.1"/>
</dbReference>
<dbReference type="CDD" id="cd04496">
    <property type="entry name" value="SSB_OBF"/>
    <property type="match status" value="1"/>
</dbReference>
<reference evidence="4 5" key="1">
    <citation type="submission" date="2016-02" db="EMBL/GenBank/DDBJ databases">
        <title>Genome sequence of Clostridium colicanis DSM 13634.</title>
        <authorList>
            <person name="Poehlein A."/>
            <person name="Daniel R."/>
        </authorList>
    </citation>
    <scope>NUCLEOTIDE SEQUENCE [LARGE SCALE GENOMIC DNA]</scope>
    <source>
        <strain evidence="4 5">DSM 13634</strain>
    </source>
</reference>
<evidence type="ECO:0000313" key="5">
    <source>
        <dbReference type="Proteomes" id="UP000075374"/>
    </source>
</evidence>
<dbReference type="SUPFAM" id="SSF50249">
    <property type="entry name" value="Nucleic acid-binding proteins"/>
    <property type="match status" value="1"/>
</dbReference>
<evidence type="ECO:0000256" key="3">
    <source>
        <dbReference type="RuleBase" id="RU000524"/>
    </source>
</evidence>
<dbReference type="HAMAP" id="MF_00984">
    <property type="entry name" value="SSB"/>
    <property type="match status" value="1"/>
</dbReference>
<comment type="caution">
    <text evidence="4">The sequence shown here is derived from an EMBL/GenBank/DDBJ whole genome shotgun (WGS) entry which is preliminary data.</text>
</comment>
<comment type="subunit">
    <text evidence="2">Homotetramer.</text>
</comment>
<comment type="caution">
    <text evidence="2">Lacks conserved residue(s) required for the propagation of feature annotation.</text>
</comment>
<protein>
    <recommendedName>
        <fullName evidence="2 3">Single-stranded DNA-binding protein</fullName>
        <shortName evidence="2">SSB</shortName>
    </recommendedName>
</protein>
<dbReference type="InterPro" id="IPR000424">
    <property type="entry name" value="Primosome_PriB/ssb"/>
</dbReference>
<dbReference type="EMBL" id="LTBB01000014">
    <property type="protein sequence ID" value="KYH28047.1"/>
    <property type="molecule type" value="Genomic_DNA"/>
</dbReference>
<dbReference type="PROSITE" id="PS50935">
    <property type="entry name" value="SSB"/>
    <property type="match status" value="1"/>
</dbReference>
<dbReference type="Gene3D" id="2.40.50.140">
    <property type="entry name" value="Nucleic acid-binding proteins"/>
    <property type="match status" value="1"/>
</dbReference>
<dbReference type="GO" id="GO:0003697">
    <property type="term" value="F:single-stranded DNA binding"/>
    <property type="evidence" value="ECO:0007669"/>
    <property type="project" value="UniProtKB-UniRule"/>
</dbReference>
<dbReference type="GO" id="GO:0006260">
    <property type="term" value="P:DNA replication"/>
    <property type="evidence" value="ECO:0007669"/>
    <property type="project" value="InterPro"/>
</dbReference>
<gene>
    <name evidence="4" type="primary">ssbA_3</name>
    <name evidence="4" type="ORF">CLCOL_23170</name>
</gene>
<dbReference type="InterPro" id="IPR012340">
    <property type="entry name" value="NA-bd_OB-fold"/>
</dbReference>
<accession>A0A151AKW6</accession>
<dbReference type="PANTHER" id="PTHR10302">
    <property type="entry name" value="SINGLE-STRANDED DNA-BINDING PROTEIN"/>
    <property type="match status" value="1"/>
</dbReference>
<dbReference type="GO" id="GO:0009295">
    <property type="term" value="C:nucleoid"/>
    <property type="evidence" value="ECO:0007669"/>
    <property type="project" value="TreeGrafter"/>
</dbReference>
<dbReference type="STRING" id="1121305.CLCOL_23170"/>
<evidence type="ECO:0000256" key="2">
    <source>
        <dbReference type="HAMAP-Rule" id="MF_00984"/>
    </source>
</evidence>
<dbReference type="AlphaFoldDB" id="A0A151AKW6"/>
<proteinExistence type="inferred from homology"/>
<keyword evidence="5" id="KW-1185">Reference proteome</keyword>
<organism evidence="4 5">
    <name type="scientific">Clostridium colicanis DSM 13634</name>
    <dbReference type="NCBI Taxonomy" id="1121305"/>
    <lineage>
        <taxon>Bacteria</taxon>
        <taxon>Bacillati</taxon>
        <taxon>Bacillota</taxon>
        <taxon>Clostridia</taxon>
        <taxon>Eubacteriales</taxon>
        <taxon>Clostridiaceae</taxon>
        <taxon>Clostridium</taxon>
    </lineage>
</organism>
<dbReference type="Proteomes" id="UP000075374">
    <property type="component" value="Unassembled WGS sequence"/>
</dbReference>
<evidence type="ECO:0000256" key="1">
    <source>
        <dbReference type="ARBA" id="ARBA00023125"/>
    </source>
</evidence>
<dbReference type="NCBIfam" id="TIGR00621">
    <property type="entry name" value="ssb"/>
    <property type="match status" value="1"/>
</dbReference>
<dbReference type="PATRIC" id="fig|1121305.3.peg.2320"/>
<dbReference type="PANTHER" id="PTHR10302:SF27">
    <property type="entry name" value="SINGLE-STRANDED DNA-BINDING PROTEIN"/>
    <property type="match status" value="1"/>
</dbReference>